<accession>A0A0F9J8G0</accession>
<proteinExistence type="predicted"/>
<protein>
    <submittedName>
        <fullName evidence="1">Uncharacterized protein</fullName>
    </submittedName>
</protein>
<dbReference type="EMBL" id="LAZR01012062">
    <property type="protein sequence ID" value="KKM45172.1"/>
    <property type="molecule type" value="Genomic_DNA"/>
</dbReference>
<comment type="caution">
    <text evidence="1">The sequence shown here is derived from an EMBL/GenBank/DDBJ whole genome shotgun (WGS) entry which is preliminary data.</text>
</comment>
<sequence>MPERRDDPNTRWEYPTVFPGMDTGLNRVSVQQPKLVESTGTDGRFVGAIRAFPGFADATIHGVPTPSASTTVTSLSNIVFAKFVAIQKGISKDMLRGIVMIADSPTNPSNKAIYFACYDSSGDNDLPNAGTSDVVLLEDLDVWDDFKVDPDGSIHEYDITSLGRYIYLVMSADTTSPGVSSFVDKEPPYNKAYFWDWKINDWDKFVTGFDGRFMGLIPLRVLGSLVNDDGAPMNSSSLFTDSGRGIAHEYPLANITLGGELVSRKHNLRSYLRLRSIWAGGTYAEGEGSNTFRDFHFDGIKLPTNNAGENRQLRGYDTDGTCLIHWGIPHCDGFRLWYSPGNLIGDDVPKLVTRTYVPVFPIYLIDSYIEKGVYDPSSASLTRTFDHDPDMDSTARDGQSSWFTDAGLITQSKYNVFLDPFGVAPRMKRITTYNNLLIGVTHVIQPASPDLNWETVDQRPEALVCSALNSQEPENFPPENNWPADEAGEEFYALESAGDHVFAVSNMGIYKINRSGSQLTFTRLQFRLGGVSRYAQTGVGNVLFVVTKSGVKSVDGNTGAIRSISALDRIIMDDGEWAQTLESVSLEYDASVGALIFLNTSTQECIILWESTGAVTRVVDCPWSFLTGGVNANSTGPQRCYFVSSAGAVHVIDGAREMGKRTMCGTAAGETVNGTITSAPDAVSIVDSGATFPANCVGFEVYML</sequence>
<feature type="non-terminal residue" evidence="1">
    <location>
        <position position="704"/>
    </location>
</feature>
<name>A0A0F9J8G0_9ZZZZ</name>
<organism evidence="1">
    <name type="scientific">marine sediment metagenome</name>
    <dbReference type="NCBI Taxonomy" id="412755"/>
    <lineage>
        <taxon>unclassified sequences</taxon>
        <taxon>metagenomes</taxon>
        <taxon>ecological metagenomes</taxon>
    </lineage>
</organism>
<gene>
    <name evidence="1" type="ORF">LCGC14_1561180</name>
</gene>
<dbReference type="AlphaFoldDB" id="A0A0F9J8G0"/>
<reference evidence="1" key="1">
    <citation type="journal article" date="2015" name="Nature">
        <title>Complex archaea that bridge the gap between prokaryotes and eukaryotes.</title>
        <authorList>
            <person name="Spang A."/>
            <person name="Saw J.H."/>
            <person name="Jorgensen S.L."/>
            <person name="Zaremba-Niedzwiedzka K."/>
            <person name="Martijn J."/>
            <person name="Lind A.E."/>
            <person name="van Eijk R."/>
            <person name="Schleper C."/>
            <person name="Guy L."/>
            <person name="Ettema T.J."/>
        </authorList>
    </citation>
    <scope>NUCLEOTIDE SEQUENCE</scope>
</reference>
<evidence type="ECO:0000313" key="1">
    <source>
        <dbReference type="EMBL" id="KKM45172.1"/>
    </source>
</evidence>